<dbReference type="Gene3D" id="2.130.10.10">
    <property type="entry name" value="YVTN repeat-like/Quinoprotein amine dehydrogenase"/>
    <property type="match status" value="1"/>
</dbReference>
<evidence type="ECO:0000313" key="2">
    <source>
        <dbReference type="EMBL" id="CAI2366265.1"/>
    </source>
</evidence>
<evidence type="ECO:0000313" key="3">
    <source>
        <dbReference type="Proteomes" id="UP001295684"/>
    </source>
</evidence>
<dbReference type="SUPFAM" id="SSF50978">
    <property type="entry name" value="WD40 repeat-like"/>
    <property type="match status" value="1"/>
</dbReference>
<dbReference type="EMBL" id="CAMPGE010007346">
    <property type="protein sequence ID" value="CAI2366265.1"/>
    <property type="molecule type" value="Genomic_DNA"/>
</dbReference>
<reference evidence="2" key="1">
    <citation type="submission" date="2023-07" db="EMBL/GenBank/DDBJ databases">
        <authorList>
            <consortium name="AG Swart"/>
            <person name="Singh M."/>
            <person name="Singh A."/>
            <person name="Seah K."/>
            <person name="Emmerich C."/>
        </authorList>
    </citation>
    <scope>NUCLEOTIDE SEQUENCE</scope>
    <source>
        <strain evidence="2">DP1</strain>
    </source>
</reference>
<keyword evidence="3" id="KW-1185">Reference proteome</keyword>
<feature type="repeat" description="WD" evidence="1">
    <location>
        <begin position="221"/>
        <end position="264"/>
    </location>
</feature>
<dbReference type="InterPro" id="IPR036322">
    <property type="entry name" value="WD40_repeat_dom_sf"/>
</dbReference>
<dbReference type="InterPro" id="IPR015943">
    <property type="entry name" value="WD40/YVTN_repeat-like_dom_sf"/>
</dbReference>
<dbReference type="AlphaFoldDB" id="A0AAD1X9R0"/>
<sequence length="492" mass="56971">MEDSNMDDGSEEAKVLTASQRKAFYENIEQEKYELGDNENIIDFTTPEGVKKIELIKPRVTKVYEGLDEASKDQSINALTYQRKYLESLCEGESPSLLKPFQVSDYIQHNEFDDIIDIQYVQLCECTIPAQNGNTCPPLIKIIENGETYLIFLVFNCCVQVTKLHLKNGTMDDRMTFKLLNDETIMTMDAIRDQYSIYFGMGSINGIVYAFNLANGYKYVFKNHSDEVTSVKFCPGEQIKLLLSISKDCTIRLYSLMHDQQIAVYQDPFNFWLKGVDVSWHELGEKFVSVSDRGGYDLLHFFYLPHNEYYNQFSEVDKFFIKQQEKNEIIVREEAGDNTSDDDTDEKKSRVAPRLDCLSFYREYKNWKVDKIKQVEYFGDIFLISHPDCISFLAPDTEEEYIICKKIPIQEEIIEFKISGELLFIHTLSKVYYASMIDIIDSPELIVSDLASFKVPNQASSLVFYQRFTVSEDAKVVLTFDSNSKLTIYSKK</sequence>
<organism evidence="2 3">
    <name type="scientific">Euplotes crassus</name>
    <dbReference type="NCBI Taxonomy" id="5936"/>
    <lineage>
        <taxon>Eukaryota</taxon>
        <taxon>Sar</taxon>
        <taxon>Alveolata</taxon>
        <taxon>Ciliophora</taxon>
        <taxon>Intramacronucleata</taxon>
        <taxon>Spirotrichea</taxon>
        <taxon>Hypotrichia</taxon>
        <taxon>Euplotida</taxon>
        <taxon>Euplotidae</taxon>
        <taxon>Moneuplotes</taxon>
    </lineage>
</organism>
<protein>
    <submittedName>
        <fullName evidence="2">Uncharacterized protein</fullName>
    </submittedName>
</protein>
<dbReference type="PROSITE" id="PS50082">
    <property type="entry name" value="WD_REPEATS_2"/>
    <property type="match status" value="1"/>
</dbReference>
<evidence type="ECO:0000256" key="1">
    <source>
        <dbReference type="PROSITE-ProRule" id="PRU00221"/>
    </source>
</evidence>
<dbReference type="InterPro" id="IPR001680">
    <property type="entry name" value="WD40_rpt"/>
</dbReference>
<keyword evidence="1" id="KW-0853">WD repeat</keyword>
<comment type="caution">
    <text evidence="2">The sequence shown here is derived from an EMBL/GenBank/DDBJ whole genome shotgun (WGS) entry which is preliminary data.</text>
</comment>
<dbReference type="SMART" id="SM00320">
    <property type="entry name" value="WD40"/>
    <property type="match status" value="1"/>
</dbReference>
<accession>A0AAD1X9R0</accession>
<gene>
    <name evidence="2" type="ORF">ECRASSUSDP1_LOCUS7537</name>
</gene>
<name>A0AAD1X9R0_EUPCR</name>
<proteinExistence type="predicted"/>
<dbReference type="Proteomes" id="UP001295684">
    <property type="component" value="Unassembled WGS sequence"/>
</dbReference>